<reference evidence="12" key="1">
    <citation type="submission" date="2017-05" db="EMBL/GenBank/DDBJ databases">
        <authorList>
            <person name="Imhoff J.F."/>
            <person name="Rahn T."/>
            <person name="Kuenzel S."/>
            <person name="Neulinger S.C."/>
        </authorList>
    </citation>
    <scope>NUCLEOTIDE SEQUENCE</scope>
    <source>
        <strain evidence="12">LMG 28126</strain>
    </source>
</reference>
<sequence length="188" mass="19214">MSEPTPRVCDTLAEVRTRNPLVHSITNLVAMDLSANVLLAVGASPVMAHAREEIDEVVAAANALVINIGTLDAGWVDSMEQAAAKASELGTPWVLDPVGVGATRYRNEVAARLTAQQPTVIRGNGSEIVALANAASAGATRGVDSSIDSAEALDAARDLAQASQAIVAVTGSVDYITDGSRVIAVANG</sequence>
<dbReference type="InterPro" id="IPR000417">
    <property type="entry name" value="Hyethyz_kinase"/>
</dbReference>
<accession>A0A934TDH6</accession>
<name>A0A934TDH6_9RHOB</name>
<feature type="non-terminal residue" evidence="12">
    <location>
        <position position="188"/>
    </location>
</feature>
<evidence type="ECO:0000256" key="8">
    <source>
        <dbReference type="ARBA" id="ARBA00022777"/>
    </source>
</evidence>
<evidence type="ECO:0000256" key="11">
    <source>
        <dbReference type="ARBA" id="ARBA00022977"/>
    </source>
</evidence>
<dbReference type="NCBIfam" id="NF006830">
    <property type="entry name" value="PRK09355.1"/>
    <property type="match status" value="1"/>
</dbReference>
<comment type="catalytic activity">
    <reaction evidence="1">
        <text>5-(2-hydroxyethyl)-4-methylthiazole + ATP = 4-methyl-5-(2-phosphooxyethyl)-thiazole + ADP + H(+)</text>
        <dbReference type="Rhea" id="RHEA:24212"/>
        <dbReference type="ChEBI" id="CHEBI:15378"/>
        <dbReference type="ChEBI" id="CHEBI:17957"/>
        <dbReference type="ChEBI" id="CHEBI:30616"/>
        <dbReference type="ChEBI" id="CHEBI:58296"/>
        <dbReference type="ChEBI" id="CHEBI:456216"/>
        <dbReference type="EC" id="2.7.1.50"/>
    </reaction>
</comment>
<evidence type="ECO:0000256" key="3">
    <source>
        <dbReference type="ARBA" id="ARBA00004868"/>
    </source>
</evidence>
<dbReference type="AlphaFoldDB" id="A0A934TDH6"/>
<dbReference type="CDD" id="cd01170">
    <property type="entry name" value="THZ_kinase"/>
    <property type="match status" value="1"/>
</dbReference>
<comment type="pathway">
    <text evidence="3">Cofactor biosynthesis; thiamine diphosphate biosynthesis; 4-methyl-5-(2-phosphoethyl)-thiazole from 5-(2-hydroxyethyl)-4-methylthiazole: step 1/1.</text>
</comment>
<evidence type="ECO:0000256" key="4">
    <source>
        <dbReference type="ARBA" id="ARBA00012129"/>
    </source>
</evidence>
<evidence type="ECO:0000256" key="1">
    <source>
        <dbReference type="ARBA" id="ARBA00001771"/>
    </source>
</evidence>
<dbReference type="PRINTS" id="PR01099">
    <property type="entry name" value="HYETHTZKNASE"/>
</dbReference>
<keyword evidence="10" id="KW-0460">Magnesium</keyword>
<evidence type="ECO:0000256" key="6">
    <source>
        <dbReference type="ARBA" id="ARBA00022723"/>
    </source>
</evidence>
<dbReference type="RefSeq" id="WP_201155318.1">
    <property type="nucleotide sequence ID" value="NZ_NHSD01000007.1"/>
</dbReference>
<dbReference type="EMBL" id="NHSD01000007">
    <property type="protein sequence ID" value="MBK5925775.1"/>
    <property type="molecule type" value="Genomic_DNA"/>
</dbReference>
<comment type="cofactor">
    <cofactor evidence="2">
        <name>Mg(2+)</name>
        <dbReference type="ChEBI" id="CHEBI:18420"/>
    </cofactor>
</comment>
<reference evidence="12" key="2">
    <citation type="journal article" date="2020" name="Microorganisms">
        <title>Osmotic Adaptation and Compatible Solute Biosynthesis of Phototrophic Bacteria as Revealed from Genome Analyses.</title>
        <authorList>
            <person name="Imhoff J.F."/>
            <person name="Rahn T."/>
            <person name="Kunzel S."/>
            <person name="Keller A."/>
            <person name="Neulinger S.C."/>
        </authorList>
    </citation>
    <scope>NUCLEOTIDE SEQUENCE</scope>
    <source>
        <strain evidence="12">LMG 28126</strain>
    </source>
</reference>
<evidence type="ECO:0000256" key="10">
    <source>
        <dbReference type="ARBA" id="ARBA00022842"/>
    </source>
</evidence>
<gene>
    <name evidence="12" type="ORF">CCR87_00110</name>
</gene>
<evidence type="ECO:0000313" key="13">
    <source>
        <dbReference type="Proteomes" id="UP000706333"/>
    </source>
</evidence>
<keyword evidence="13" id="KW-1185">Reference proteome</keyword>
<evidence type="ECO:0000256" key="5">
    <source>
        <dbReference type="ARBA" id="ARBA00022679"/>
    </source>
</evidence>
<dbReference type="Gene3D" id="3.40.1190.20">
    <property type="match status" value="1"/>
</dbReference>
<dbReference type="Pfam" id="PF02110">
    <property type="entry name" value="HK"/>
    <property type="match status" value="1"/>
</dbReference>
<evidence type="ECO:0000256" key="7">
    <source>
        <dbReference type="ARBA" id="ARBA00022741"/>
    </source>
</evidence>
<organism evidence="12 13">
    <name type="scientific">Rhodobaculum claviforme</name>
    <dbReference type="NCBI Taxonomy" id="1549854"/>
    <lineage>
        <taxon>Bacteria</taxon>
        <taxon>Pseudomonadati</taxon>
        <taxon>Pseudomonadota</taxon>
        <taxon>Alphaproteobacteria</taxon>
        <taxon>Rhodobacterales</taxon>
        <taxon>Paracoccaceae</taxon>
        <taxon>Rhodobaculum</taxon>
    </lineage>
</organism>
<dbReference type="Proteomes" id="UP000706333">
    <property type="component" value="Unassembled WGS sequence"/>
</dbReference>
<dbReference type="SUPFAM" id="SSF53613">
    <property type="entry name" value="Ribokinase-like"/>
    <property type="match status" value="1"/>
</dbReference>
<keyword evidence="7" id="KW-0547">Nucleotide-binding</keyword>
<keyword evidence="8 12" id="KW-0418">Kinase</keyword>
<dbReference type="GO" id="GO:0004417">
    <property type="term" value="F:hydroxyethylthiazole kinase activity"/>
    <property type="evidence" value="ECO:0007669"/>
    <property type="project" value="UniProtKB-EC"/>
</dbReference>
<dbReference type="InterPro" id="IPR029056">
    <property type="entry name" value="Ribokinase-like"/>
</dbReference>
<evidence type="ECO:0000256" key="9">
    <source>
        <dbReference type="ARBA" id="ARBA00022840"/>
    </source>
</evidence>
<comment type="caution">
    <text evidence="12">The sequence shown here is derived from an EMBL/GenBank/DDBJ whole genome shotgun (WGS) entry which is preliminary data.</text>
</comment>
<keyword evidence="9" id="KW-0067">ATP-binding</keyword>
<keyword evidence="5" id="KW-0808">Transferase</keyword>
<dbReference type="GO" id="GO:0009228">
    <property type="term" value="P:thiamine biosynthetic process"/>
    <property type="evidence" value="ECO:0007669"/>
    <property type="project" value="UniProtKB-KW"/>
</dbReference>
<keyword evidence="11" id="KW-0784">Thiamine biosynthesis</keyword>
<dbReference type="GO" id="GO:0000287">
    <property type="term" value="F:magnesium ion binding"/>
    <property type="evidence" value="ECO:0007669"/>
    <property type="project" value="InterPro"/>
</dbReference>
<protein>
    <recommendedName>
        <fullName evidence="4">hydroxyethylthiazole kinase</fullName>
        <ecNumber evidence="4">2.7.1.50</ecNumber>
    </recommendedName>
</protein>
<proteinExistence type="predicted"/>
<evidence type="ECO:0000313" key="12">
    <source>
        <dbReference type="EMBL" id="MBK5925775.1"/>
    </source>
</evidence>
<keyword evidence="6" id="KW-0479">Metal-binding</keyword>
<evidence type="ECO:0000256" key="2">
    <source>
        <dbReference type="ARBA" id="ARBA00001946"/>
    </source>
</evidence>
<dbReference type="GO" id="GO:0005524">
    <property type="term" value="F:ATP binding"/>
    <property type="evidence" value="ECO:0007669"/>
    <property type="project" value="UniProtKB-KW"/>
</dbReference>
<dbReference type="EC" id="2.7.1.50" evidence="4"/>